<evidence type="ECO:0000313" key="1">
    <source>
        <dbReference type="EMBL" id="PRZ14215.1"/>
    </source>
</evidence>
<dbReference type="AlphaFoldDB" id="A0A2T0YGU7"/>
<dbReference type="Proteomes" id="UP000238217">
    <property type="component" value="Unassembled WGS sequence"/>
</dbReference>
<accession>A0A2T0YGU7</accession>
<dbReference type="EMBL" id="PVTY01000012">
    <property type="protein sequence ID" value="PRZ14215.1"/>
    <property type="molecule type" value="Genomic_DNA"/>
</dbReference>
<name>A0A2T0YGU7_9MICC</name>
<organism evidence="1 2">
    <name type="scientific">Nesterenkonia sandarakina</name>
    <dbReference type="NCBI Taxonomy" id="272918"/>
    <lineage>
        <taxon>Bacteria</taxon>
        <taxon>Bacillati</taxon>
        <taxon>Actinomycetota</taxon>
        <taxon>Actinomycetes</taxon>
        <taxon>Micrococcales</taxon>
        <taxon>Micrococcaceae</taxon>
        <taxon>Nesterenkonia</taxon>
    </lineage>
</organism>
<gene>
    <name evidence="1" type="ORF">BCL67_11278</name>
</gene>
<reference evidence="1 2" key="1">
    <citation type="submission" date="2018-03" db="EMBL/GenBank/DDBJ databases">
        <title>Comparative analysis of microorganisms from saline springs in Andes Mountain Range, Colombia.</title>
        <authorList>
            <person name="Rubin E."/>
        </authorList>
    </citation>
    <scope>NUCLEOTIDE SEQUENCE [LARGE SCALE GENOMIC DNA]</scope>
    <source>
        <strain evidence="1 2">CG 35</strain>
    </source>
</reference>
<comment type="caution">
    <text evidence="1">The sequence shown here is derived from an EMBL/GenBank/DDBJ whole genome shotgun (WGS) entry which is preliminary data.</text>
</comment>
<keyword evidence="2" id="KW-1185">Reference proteome</keyword>
<evidence type="ECO:0000313" key="2">
    <source>
        <dbReference type="Proteomes" id="UP000238217"/>
    </source>
</evidence>
<protein>
    <submittedName>
        <fullName evidence="1">Uncharacterized protein DUF1801</fullName>
    </submittedName>
</protein>
<proteinExistence type="predicted"/>
<sequence length="141" mass="15578">MEPVTDSVDDYLTAAGRSAEMTVLDGWITEELPGLSRVLWRGRMWGGTDQTIIGYGKLRQPRPRGAAVDWFLIGLAEQTKHLSVYVNAAEDGRYLVQQRAERLGRVKVGAAALTFTSLEHLDHAEFRSLIARAGALNPEVV</sequence>
<dbReference type="RefSeq" id="WP_106123470.1">
    <property type="nucleotide sequence ID" value="NZ_PVTY01000012.1"/>
</dbReference>
<dbReference type="OrthoDB" id="5187996at2"/>